<reference evidence="2" key="1">
    <citation type="submission" date="2014-09" db="EMBL/GenBank/DDBJ databases">
        <authorList>
            <person name="Sharma Rahul"/>
            <person name="Thines Marco"/>
        </authorList>
    </citation>
    <scope>NUCLEOTIDE SEQUENCE [LARGE SCALE GENOMIC DNA]</scope>
</reference>
<sequence length="75" mass="9288">MRGLMAEELTQESRHDRVYAALALISRQNWLAESSLKHQYRASRRREFEYEVTYHQREEKYIRTRVEVRRYLVRA</sequence>
<dbReference type="AlphaFoldDB" id="A0A0P1A989"/>
<proteinExistence type="predicted"/>
<protein>
    <submittedName>
        <fullName evidence="1">Uncharacterized protein</fullName>
    </submittedName>
</protein>
<dbReference type="Proteomes" id="UP000054928">
    <property type="component" value="Unassembled WGS sequence"/>
</dbReference>
<organism evidence="1 2">
    <name type="scientific">Plasmopara halstedii</name>
    <name type="common">Downy mildew of sunflower</name>
    <dbReference type="NCBI Taxonomy" id="4781"/>
    <lineage>
        <taxon>Eukaryota</taxon>
        <taxon>Sar</taxon>
        <taxon>Stramenopiles</taxon>
        <taxon>Oomycota</taxon>
        <taxon>Peronosporomycetes</taxon>
        <taxon>Peronosporales</taxon>
        <taxon>Peronosporaceae</taxon>
        <taxon>Plasmopara</taxon>
    </lineage>
</organism>
<accession>A0A0P1A989</accession>
<evidence type="ECO:0000313" key="2">
    <source>
        <dbReference type="Proteomes" id="UP000054928"/>
    </source>
</evidence>
<dbReference type="EMBL" id="CCYD01000252">
    <property type="protein sequence ID" value="CEG36943.1"/>
    <property type="molecule type" value="Genomic_DNA"/>
</dbReference>
<dbReference type="RefSeq" id="XP_024573312.1">
    <property type="nucleotide sequence ID" value="XM_024722212.1"/>
</dbReference>
<dbReference type="GeneID" id="36399248"/>
<evidence type="ECO:0000313" key="1">
    <source>
        <dbReference type="EMBL" id="CEG36943.1"/>
    </source>
</evidence>
<keyword evidence="2" id="KW-1185">Reference proteome</keyword>
<name>A0A0P1A989_PLAHL</name>